<comment type="similarity">
    <text evidence="1">Belongs to the bacterial solute-binding protein ModA family.</text>
</comment>
<keyword evidence="3" id="KW-0732">Signal</keyword>
<name>A0A554XHE2_9BURK</name>
<evidence type="ECO:0000256" key="1">
    <source>
        <dbReference type="ARBA" id="ARBA00009175"/>
    </source>
</evidence>
<dbReference type="InterPro" id="IPR005950">
    <property type="entry name" value="ModA"/>
</dbReference>
<keyword evidence="5" id="KW-1185">Reference proteome</keyword>
<dbReference type="Proteomes" id="UP000318294">
    <property type="component" value="Unassembled WGS sequence"/>
</dbReference>
<keyword evidence="2" id="KW-0479">Metal-binding</keyword>
<dbReference type="PANTHER" id="PTHR30632">
    <property type="entry name" value="MOLYBDATE-BINDING PERIPLASMIC PROTEIN"/>
    <property type="match status" value="1"/>
</dbReference>
<dbReference type="InterPro" id="IPR050682">
    <property type="entry name" value="ModA/WtpA"/>
</dbReference>
<reference evidence="4 5" key="1">
    <citation type="submission" date="2019-07" db="EMBL/GenBank/DDBJ databases">
        <title>Tepidimonas charontis SPSP-6 draft genome.</title>
        <authorList>
            <person name="Da Costa M.S."/>
            <person name="Froufe H.J.C."/>
            <person name="Egas C."/>
            <person name="Albuquerque L."/>
        </authorList>
    </citation>
    <scope>NUCLEOTIDE SEQUENCE [LARGE SCALE GENOMIC DNA]</scope>
    <source>
        <strain evidence="4 5">SPSP-6</strain>
    </source>
</reference>
<dbReference type="EMBL" id="VJON01000009">
    <property type="protein sequence ID" value="TSE35250.1"/>
    <property type="molecule type" value="Genomic_DNA"/>
</dbReference>
<evidence type="ECO:0000313" key="4">
    <source>
        <dbReference type="EMBL" id="TSE35250.1"/>
    </source>
</evidence>
<dbReference type="GO" id="GO:0046872">
    <property type="term" value="F:metal ion binding"/>
    <property type="evidence" value="ECO:0007669"/>
    <property type="project" value="UniProtKB-KW"/>
</dbReference>
<dbReference type="GO" id="GO:0030973">
    <property type="term" value="F:molybdate ion binding"/>
    <property type="evidence" value="ECO:0007669"/>
    <property type="project" value="InterPro"/>
</dbReference>
<evidence type="ECO:0000256" key="3">
    <source>
        <dbReference type="ARBA" id="ARBA00022729"/>
    </source>
</evidence>
<gene>
    <name evidence="4" type="primary">modA</name>
    <name evidence="4" type="ORF">Tchar_00861</name>
</gene>
<dbReference type="GO" id="GO:0015689">
    <property type="term" value="P:molybdate ion transport"/>
    <property type="evidence" value="ECO:0007669"/>
    <property type="project" value="InterPro"/>
</dbReference>
<dbReference type="NCBIfam" id="TIGR01256">
    <property type="entry name" value="modA"/>
    <property type="match status" value="1"/>
</dbReference>
<evidence type="ECO:0000256" key="2">
    <source>
        <dbReference type="ARBA" id="ARBA00022723"/>
    </source>
</evidence>
<dbReference type="InterPro" id="IPR044084">
    <property type="entry name" value="AvModA-like_subst-bd"/>
</dbReference>
<evidence type="ECO:0000313" key="5">
    <source>
        <dbReference type="Proteomes" id="UP000318294"/>
    </source>
</evidence>
<dbReference type="Pfam" id="PF13531">
    <property type="entry name" value="SBP_bac_11"/>
    <property type="match status" value="1"/>
</dbReference>
<comment type="caution">
    <text evidence="4">The sequence shown here is derived from an EMBL/GenBank/DDBJ whole genome shotgun (WGS) entry which is preliminary data.</text>
</comment>
<dbReference type="PANTHER" id="PTHR30632:SF14">
    <property type="entry name" value="TUNGSTATE_MOLYBDATE_CHROMATE-BINDING PROTEIN MODA"/>
    <property type="match status" value="1"/>
</dbReference>
<dbReference type="CDD" id="cd13539">
    <property type="entry name" value="PBP2_AvModA"/>
    <property type="match status" value="1"/>
</dbReference>
<accession>A0A554XHE2</accession>
<dbReference type="Gene3D" id="3.40.190.10">
    <property type="entry name" value="Periplasmic binding protein-like II"/>
    <property type="match status" value="2"/>
</dbReference>
<sequence length="336" mass="35935">MHLCTTAHTCVMLGPMSIGPAAVTISRVRRLPSTVSLSVQYVTASPSMLALTDARAPGAHHRLAPPPWRRHLGLRRRHWLAWAASTALGSALSLARAQSGNSTTVVAASDLKFALSEIAALFERKHGQRVRLIFGSSGQFTAQILQGAPFHVFLSADEAFVYRLADAGLTVDRGQRYAIGRIGLFVPHGSPLKADGTLRDLAAALQDGRLKKFAIASPEHAPYGMRAREALQHAGLWAAIQPHLVLGENIAQTVQFASSGGTQGGIIAYALALAPEVAARGHFALIDATWHQPLAQRMVLLRGAPPSAQAFYAFLSTPEVRAVLQRYGFELPSPAS</sequence>
<dbReference type="SUPFAM" id="SSF53850">
    <property type="entry name" value="Periplasmic binding protein-like II"/>
    <property type="match status" value="1"/>
</dbReference>
<dbReference type="AlphaFoldDB" id="A0A554XHE2"/>
<protein>
    <submittedName>
        <fullName evidence="4">Molybdate-binding periplasmic protein</fullName>
    </submittedName>
</protein>
<proteinExistence type="inferred from homology"/>
<organism evidence="4 5">
    <name type="scientific">Tepidimonas charontis</name>
    <dbReference type="NCBI Taxonomy" id="2267262"/>
    <lineage>
        <taxon>Bacteria</taxon>
        <taxon>Pseudomonadati</taxon>
        <taxon>Pseudomonadota</taxon>
        <taxon>Betaproteobacteria</taxon>
        <taxon>Burkholderiales</taxon>
        <taxon>Tepidimonas</taxon>
    </lineage>
</organism>